<dbReference type="Pfam" id="PF07910">
    <property type="entry name" value="Peptidase_C78"/>
    <property type="match status" value="1"/>
</dbReference>
<accession>A0A8H3J033</accession>
<dbReference type="AlphaFoldDB" id="A0A8H3J033"/>
<comment type="caution">
    <text evidence="4">The sequence shown here is derived from an EMBL/GenBank/DDBJ whole genome shotgun (WGS) entry which is preliminary data.</text>
</comment>
<dbReference type="GO" id="GO:0016787">
    <property type="term" value="F:hydrolase activity"/>
    <property type="evidence" value="ECO:0007669"/>
    <property type="project" value="UniProtKB-KW"/>
</dbReference>
<dbReference type="EMBL" id="CAJPDS010000094">
    <property type="protein sequence ID" value="CAF9936744.1"/>
    <property type="molecule type" value="Genomic_DNA"/>
</dbReference>
<dbReference type="InterPro" id="IPR012462">
    <property type="entry name" value="UFSP1/2_DUB_cat"/>
</dbReference>
<evidence type="ECO:0000313" key="5">
    <source>
        <dbReference type="Proteomes" id="UP000664521"/>
    </source>
</evidence>
<dbReference type="Gene3D" id="3.90.70.130">
    <property type="match status" value="1"/>
</dbReference>
<evidence type="ECO:0000256" key="2">
    <source>
        <dbReference type="SAM" id="MobiDB-lite"/>
    </source>
</evidence>
<feature type="domain" description="UFSP1/2/DUB catalytic" evidence="3">
    <location>
        <begin position="254"/>
        <end position="478"/>
    </location>
</feature>
<evidence type="ECO:0000313" key="4">
    <source>
        <dbReference type="EMBL" id="CAF9936744.1"/>
    </source>
</evidence>
<dbReference type="Proteomes" id="UP000664521">
    <property type="component" value="Unassembled WGS sequence"/>
</dbReference>
<proteinExistence type="predicted"/>
<feature type="region of interest" description="Disordered" evidence="2">
    <location>
        <begin position="31"/>
        <end position="58"/>
    </location>
</feature>
<sequence length="479" mass="53409">MAFYHCPFCPFSDNDSSFLVNHVGLTHPEIDDPPFVAKSDVEDDPPRDGRWTGARDAPSDGGYIDCECGETVLLSEFSSHSDLHMAEEMALEDAGKTEHDTEITIMSRGEPAFTDAESRMHVWPADVKSASLGSAQNSAAVSQRSDVSNKHAYGLKDWANLLFGSNSRTPLTNKAKRKQKNARRLGKADLGPHAFEDQMPIWLRKQLEQGAKVTITNRLSAEGRLVQYESIANETRGVLPVLSQLCEQDQSLSKVYFCHPDVQHVVKMAKEGGFCGYRNIQMMISFIQGAQSQGWENFPGRIPSILELQDLIERAWDLGINSSGRIETGGIRGTRKFIGTPEAQALMQSLNIPCDASAFNANERDNALEKSTPVHRQIYRHIEQYFSNGTRDTSEKVCRTSLPPLYLQHPGHSLTIIGLEKRKSGTTNLLVLDPMFKPSPGILQLIGTRFRTASPEKLIKAYRRGDGYLEKHTCFELLK</sequence>
<evidence type="ECO:0000259" key="3">
    <source>
        <dbReference type="Pfam" id="PF07910"/>
    </source>
</evidence>
<evidence type="ECO:0000256" key="1">
    <source>
        <dbReference type="ARBA" id="ARBA00022801"/>
    </source>
</evidence>
<name>A0A8H3J033_9LECA</name>
<dbReference type="OrthoDB" id="288987at2759"/>
<keyword evidence="5" id="KW-1185">Reference proteome</keyword>
<keyword evidence="1" id="KW-0378">Hydrolase</keyword>
<reference evidence="4" key="1">
    <citation type="submission" date="2021-03" db="EMBL/GenBank/DDBJ databases">
        <authorList>
            <person name="Tagirdzhanova G."/>
        </authorList>
    </citation>
    <scope>NUCLEOTIDE SEQUENCE</scope>
</reference>
<protein>
    <recommendedName>
        <fullName evidence="3">UFSP1/2/DUB catalytic domain-containing protein</fullName>
    </recommendedName>
</protein>
<gene>
    <name evidence="4" type="ORF">HETSPECPRED_010442</name>
</gene>
<organism evidence="4 5">
    <name type="scientific">Heterodermia speciosa</name>
    <dbReference type="NCBI Taxonomy" id="116794"/>
    <lineage>
        <taxon>Eukaryota</taxon>
        <taxon>Fungi</taxon>
        <taxon>Dikarya</taxon>
        <taxon>Ascomycota</taxon>
        <taxon>Pezizomycotina</taxon>
        <taxon>Lecanoromycetes</taxon>
        <taxon>OSLEUM clade</taxon>
        <taxon>Lecanoromycetidae</taxon>
        <taxon>Caliciales</taxon>
        <taxon>Physciaceae</taxon>
        <taxon>Heterodermia</taxon>
    </lineage>
</organism>